<comment type="caution">
    <text evidence="2">The sequence shown here is derived from an EMBL/GenBank/DDBJ whole genome shotgun (WGS) entry which is preliminary data.</text>
</comment>
<evidence type="ECO:0008006" key="4">
    <source>
        <dbReference type="Google" id="ProtNLM"/>
    </source>
</evidence>
<name>A0ABR2JHV0_9PEZI</name>
<feature type="compositionally biased region" description="Basic residues" evidence="1">
    <location>
        <begin position="23"/>
        <end position="37"/>
    </location>
</feature>
<dbReference type="Proteomes" id="UP001390339">
    <property type="component" value="Unassembled WGS sequence"/>
</dbReference>
<proteinExistence type="predicted"/>
<organism evidence="2 3">
    <name type="scientific">Apiospora arundinis</name>
    <dbReference type="NCBI Taxonomy" id="335852"/>
    <lineage>
        <taxon>Eukaryota</taxon>
        <taxon>Fungi</taxon>
        <taxon>Dikarya</taxon>
        <taxon>Ascomycota</taxon>
        <taxon>Pezizomycotina</taxon>
        <taxon>Sordariomycetes</taxon>
        <taxon>Xylariomycetidae</taxon>
        <taxon>Amphisphaeriales</taxon>
        <taxon>Apiosporaceae</taxon>
        <taxon>Apiospora</taxon>
    </lineage>
</organism>
<keyword evidence="3" id="KW-1185">Reference proteome</keyword>
<dbReference type="PANTHER" id="PTHR42085:SF2">
    <property type="entry name" value="F-BOX DOMAIN-CONTAINING PROTEIN"/>
    <property type="match status" value="1"/>
</dbReference>
<dbReference type="EMBL" id="JAPCWZ010000002">
    <property type="protein sequence ID" value="KAK8877392.1"/>
    <property type="molecule type" value="Genomic_DNA"/>
</dbReference>
<evidence type="ECO:0000313" key="2">
    <source>
        <dbReference type="EMBL" id="KAK8877392.1"/>
    </source>
</evidence>
<gene>
    <name evidence="2" type="ORF">PGQ11_002338</name>
</gene>
<reference evidence="2 3" key="1">
    <citation type="journal article" date="2024" name="IMA Fungus">
        <title>Apiospora arundinis, a panoply of carbohydrate-active enzymes and secondary metabolites.</title>
        <authorList>
            <person name="Sorensen T."/>
            <person name="Petersen C."/>
            <person name="Muurmann A.T."/>
            <person name="Christiansen J.V."/>
            <person name="Brundto M.L."/>
            <person name="Overgaard C.K."/>
            <person name="Boysen A.T."/>
            <person name="Wollenberg R.D."/>
            <person name="Larsen T.O."/>
            <person name="Sorensen J.L."/>
            <person name="Nielsen K.L."/>
            <person name="Sondergaard T.E."/>
        </authorList>
    </citation>
    <scope>NUCLEOTIDE SEQUENCE [LARGE SCALE GENOMIC DNA]</scope>
    <source>
        <strain evidence="2 3">AAU 773</strain>
    </source>
</reference>
<sequence length="339" mass="38072">MPRETALPIRSKQHASHSNTARNRTKPGNKQEKKKQFRRKGVFPFFDLPFELRHQILKLALLQDTATTTNSKSLTSPSSSSCSAPQSYQQALSLFLASRWLYEEAAAIFYHDVVLDTQASSSSSNIKSKEGTPTPFLVRSLTPRLYVRTLRIRFYIKEHHLGLFHGVYGPILRDMAQNGRLEHLILEIGYPFPSPGFWGGGVSRASDDEDYENADPFHDDVRLIAGKHQRKKSRELYAPLFVTQAPFQGFLKMLYENSNITTSLPLPSPSSMKITVYLEAADHPPFWCAFHRAHPSGEDCGGSWPGSGGNSQLLKIRWKDLVKTFAGAQAPPGPWDDVT</sequence>
<evidence type="ECO:0000313" key="3">
    <source>
        <dbReference type="Proteomes" id="UP001390339"/>
    </source>
</evidence>
<dbReference type="InterPro" id="IPR038883">
    <property type="entry name" value="AN11006-like"/>
</dbReference>
<accession>A0ABR2JHV0</accession>
<protein>
    <recommendedName>
        <fullName evidence="4">F-box domain-containing protein</fullName>
    </recommendedName>
</protein>
<evidence type="ECO:0000256" key="1">
    <source>
        <dbReference type="SAM" id="MobiDB-lite"/>
    </source>
</evidence>
<dbReference type="PANTHER" id="PTHR42085">
    <property type="entry name" value="F-BOX DOMAIN-CONTAINING PROTEIN"/>
    <property type="match status" value="1"/>
</dbReference>
<feature type="region of interest" description="Disordered" evidence="1">
    <location>
        <begin position="1"/>
        <end position="37"/>
    </location>
</feature>